<sequence length="82" mass="9640">MEIDKIDNNYPLAKRWALKENQELGEKDGGKRIKQQEFILSGEIEQDDVSKVSMIQNWISRYHKEFKEKATKCAQKALEEVL</sequence>
<organism evidence="1 2">
    <name type="scientific">Gigaspora margarita</name>
    <dbReference type="NCBI Taxonomy" id="4874"/>
    <lineage>
        <taxon>Eukaryota</taxon>
        <taxon>Fungi</taxon>
        <taxon>Fungi incertae sedis</taxon>
        <taxon>Mucoromycota</taxon>
        <taxon>Glomeromycotina</taxon>
        <taxon>Glomeromycetes</taxon>
        <taxon>Diversisporales</taxon>
        <taxon>Gigasporaceae</taxon>
        <taxon>Gigaspora</taxon>
    </lineage>
</organism>
<proteinExistence type="predicted"/>
<dbReference type="EMBL" id="CAJVQB010042220">
    <property type="protein sequence ID" value="CAG8830209.1"/>
    <property type="molecule type" value="Genomic_DNA"/>
</dbReference>
<dbReference type="Proteomes" id="UP000789901">
    <property type="component" value="Unassembled WGS sequence"/>
</dbReference>
<feature type="non-terminal residue" evidence="1">
    <location>
        <position position="82"/>
    </location>
</feature>
<comment type="caution">
    <text evidence="1">The sequence shown here is derived from an EMBL/GenBank/DDBJ whole genome shotgun (WGS) entry which is preliminary data.</text>
</comment>
<accession>A0ABN7WG64</accession>
<evidence type="ECO:0000313" key="1">
    <source>
        <dbReference type="EMBL" id="CAG8830209.1"/>
    </source>
</evidence>
<reference evidence="1 2" key="1">
    <citation type="submission" date="2021-06" db="EMBL/GenBank/DDBJ databases">
        <authorList>
            <person name="Kallberg Y."/>
            <person name="Tangrot J."/>
            <person name="Rosling A."/>
        </authorList>
    </citation>
    <scope>NUCLEOTIDE SEQUENCE [LARGE SCALE GENOMIC DNA]</scope>
    <source>
        <strain evidence="1 2">120-4 pot B 10/14</strain>
    </source>
</reference>
<keyword evidence="2" id="KW-1185">Reference proteome</keyword>
<protein>
    <submittedName>
        <fullName evidence="1">32798_t:CDS:1</fullName>
    </submittedName>
</protein>
<evidence type="ECO:0000313" key="2">
    <source>
        <dbReference type="Proteomes" id="UP000789901"/>
    </source>
</evidence>
<name>A0ABN7WG64_GIGMA</name>
<gene>
    <name evidence="1" type="ORF">GMARGA_LOCUS30240</name>
</gene>